<comment type="caution">
    <text evidence="9">The sequence shown here is derived from an EMBL/GenBank/DDBJ whole genome shotgun (WGS) entry which is preliminary data.</text>
</comment>
<dbReference type="GO" id="GO:0016788">
    <property type="term" value="F:hydrolase activity, acting on ester bonds"/>
    <property type="evidence" value="ECO:0007669"/>
    <property type="project" value="InterPro"/>
</dbReference>
<dbReference type="PROSITE" id="PS51196">
    <property type="entry name" value="SECA_MOTOR_DEAD"/>
    <property type="match status" value="1"/>
</dbReference>
<dbReference type="EMBL" id="CAJOBC010007719">
    <property type="protein sequence ID" value="CAF3940855.1"/>
    <property type="molecule type" value="Genomic_DNA"/>
</dbReference>
<dbReference type="InterPro" id="IPR027417">
    <property type="entry name" value="P-loop_NTPase"/>
</dbReference>
<dbReference type="SUPFAM" id="SSF48452">
    <property type="entry name" value="TPR-like"/>
    <property type="match status" value="1"/>
</dbReference>
<dbReference type="Gene3D" id="3.40.50.300">
    <property type="entry name" value="P-loop containing nucleotide triphosphate hydrolases"/>
    <property type="match status" value="1"/>
</dbReference>
<dbReference type="EMBL" id="CAJNOQ010007719">
    <property type="protein sequence ID" value="CAF1176827.1"/>
    <property type="molecule type" value="Genomic_DNA"/>
</dbReference>
<dbReference type="Gene3D" id="1.10.575.10">
    <property type="entry name" value="P1 Nuclease"/>
    <property type="match status" value="1"/>
</dbReference>
<dbReference type="GO" id="GO:0003676">
    <property type="term" value="F:nucleic acid binding"/>
    <property type="evidence" value="ECO:0007669"/>
    <property type="project" value="InterPro"/>
</dbReference>
<evidence type="ECO:0000313" key="10">
    <source>
        <dbReference type="EMBL" id="CAF3940855.1"/>
    </source>
</evidence>
<dbReference type="CDD" id="cd11010">
    <property type="entry name" value="S1-P1_nuclease"/>
    <property type="match status" value="1"/>
</dbReference>
<reference evidence="9" key="1">
    <citation type="submission" date="2021-02" db="EMBL/GenBank/DDBJ databases">
        <authorList>
            <person name="Nowell W R."/>
        </authorList>
    </citation>
    <scope>NUCLEOTIDE SEQUENCE</scope>
</reference>
<evidence type="ECO:0000256" key="4">
    <source>
        <dbReference type="ARBA" id="ARBA00022759"/>
    </source>
</evidence>
<evidence type="ECO:0000256" key="7">
    <source>
        <dbReference type="ARBA" id="ARBA00023180"/>
    </source>
</evidence>
<dbReference type="PANTHER" id="PTHR33146">
    <property type="entry name" value="ENDONUCLEASE 4"/>
    <property type="match status" value="1"/>
</dbReference>
<keyword evidence="5" id="KW-0378">Hydrolase</keyword>
<keyword evidence="7" id="KW-0325">Glycoprotein</keyword>
<evidence type="ECO:0000256" key="1">
    <source>
        <dbReference type="ARBA" id="ARBA00009547"/>
    </source>
</evidence>
<dbReference type="GO" id="GO:0006308">
    <property type="term" value="P:DNA catabolic process"/>
    <property type="evidence" value="ECO:0007669"/>
    <property type="project" value="InterPro"/>
</dbReference>
<name>A0A814UPM2_9BILA</name>
<keyword evidence="11" id="KW-1185">Reference proteome</keyword>
<dbReference type="PANTHER" id="PTHR33146:SF26">
    <property type="entry name" value="ENDONUCLEASE 4"/>
    <property type="match status" value="1"/>
</dbReference>
<dbReference type="AlphaFoldDB" id="A0A814UPM2"/>
<evidence type="ECO:0000256" key="2">
    <source>
        <dbReference type="ARBA" id="ARBA00022722"/>
    </source>
</evidence>
<dbReference type="SUPFAM" id="SSF52540">
    <property type="entry name" value="P-loop containing nucleoside triphosphate hydrolases"/>
    <property type="match status" value="1"/>
</dbReference>
<evidence type="ECO:0000256" key="3">
    <source>
        <dbReference type="ARBA" id="ARBA00022723"/>
    </source>
</evidence>
<evidence type="ECO:0000259" key="8">
    <source>
        <dbReference type="PROSITE" id="PS51196"/>
    </source>
</evidence>
<dbReference type="OrthoDB" id="441446at2759"/>
<evidence type="ECO:0000256" key="6">
    <source>
        <dbReference type="ARBA" id="ARBA00023157"/>
    </source>
</evidence>
<keyword evidence="2" id="KW-0540">Nuclease</keyword>
<dbReference type="InterPro" id="IPR003154">
    <property type="entry name" value="S1/P1nuclease"/>
</dbReference>
<feature type="domain" description="SecA family profile" evidence="8">
    <location>
        <begin position="1"/>
        <end position="360"/>
    </location>
</feature>
<dbReference type="GO" id="GO:0046872">
    <property type="term" value="F:metal ion binding"/>
    <property type="evidence" value="ECO:0007669"/>
    <property type="project" value="UniProtKB-KW"/>
</dbReference>
<keyword evidence="6" id="KW-1015">Disulfide bond</keyword>
<sequence>MVTSSIAWGAIGHSLVSQIAMTVMTNESRRFVKDLLPWYVQGNMSMLSSWADNILYPDTNPVGYLNWDWSREHHYINTPDGVCEYIPDRDCVENKCIDGAIQNYTRRLADTGFDHVQRQEALQFLVHHVGDVHQPLHAGFISDRGGNSVRGRFFNVATNLHSLWDSGIINRRVNTDFNRSAEDYFEYLMTKVNSTYANIITQWLVCPIQTQFSACSASWAQESSDLVCGTVNIAEDGSLMNSSWNFTLGLNYFNKNWPIVESRLIQVPTLESVPTTNLAGRGSDIKISKELHQNGGLHVILNYLPKNYRIEQQAFGRTARQGQYGSGQLIIVDQSNLEYSNKSLLEVIYLKNERDFNEMHRIGEVLQYYQRKIQFEENLFERYYQAFSRLKEKIDKRWKINVEKKDIVLSSLLNQWAFWSDNIDFQMNAKLEIFQSLENLCHQFEQIHNFDELIDQLVIEPNQLIKLSKCFIKDKNYDKACQLLQTVINNEPMFSHAAYYYKAHCLIKQTQLVKTKEKIEFHRLLDHAEYLFNYHIDMLIAHNSILTNLNLLNQSFLKIDSYRKQNKNLCNLYSCFIRSIHDIRGHSITSNTFVNIDIDEKLAMSIYKQMLISDENIFIRKQFNRNFNENQLKKICMDYQLNYDGFQRYLSQIKYVDEMNLKQYLDHVQMPNRDQF</sequence>
<comment type="similarity">
    <text evidence="1">Belongs to the nuclease type I family.</text>
</comment>
<dbReference type="Pfam" id="PF02265">
    <property type="entry name" value="S1-P1_nuclease"/>
    <property type="match status" value="1"/>
</dbReference>
<dbReference type="InterPro" id="IPR008947">
    <property type="entry name" value="PLipase_C/P1_nuclease_dom_sf"/>
</dbReference>
<dbReference type="InterPro" id="IPR014018">
    <property type="entry name" value="SecA_motor_DEAD"/>
</dbReference>
<dbReference type="SUPFAM" id="SSF48537">
    <property type="entry name" value="Phospholipase C/P1 nuclease"/>
    <property type="match status" value="1"/>
</dbReference>
<proteinExistence type="inferred from homology"/>
<dbReference type="GO" id="GO:0004519">
    <property type="term" value="F:endonuclease activity"/>
    <property type="evidence" value="ECO:0007669"/>
    <property type="project" value="UniProtKB-KW"/>
</dbReference>
<evidence type="ECO:0000313" key="11">
    <source>
        <dbReference type="Proteomes" id="UP000663829"/>
    </source>
</evidence>
<evidence type="ECO:0000256" key="5">
    <source>
        <dbReference type="ARBA" id="ARBA00022801"/>
    </source>
</evidence>
<evidence type="ECO:0000313" key="9">
    <source>
        <dbReference type="EMBL" id="CAF1176827.1"/>
    </source>
</evidence>
<keyword evidence="4" id="KW-0255">Endonuclease</keyword>
<organism evidence="9 11">
    <name type="scientific">Didymodactylos carnosus</name>
    <dbReference type="NCBI Taxonomy" id="1234261"/>
    <lineage>
        <taxon>Eukaryota</taxon>
        <taxon>Metazoa</taxon>
        <taxon>Spiralia</taxon>
        <taxon>Gnathifera</taxon>
        <taxon>Rotifera</taxon>
        <taxon>Eurotatoria</taxon>
        <taxon>Bdelloidea</taxon>
        <taxon>Philodinida</taxon>
        <taxon>Philodinidae</taxon>
        <taxon>Didymodactylos</taxon>
    </lineage>
</organism>
<dbReference type="Proteomes" id="UP000681722">
    <property type="component" value="Unassembled WGS sequence"/>
</dbReference>
<dbReference type="Proteomes" id="UP000663829">
    <property type="component" value="Unassembled WGS sequence"/>
</dbReference>
<keyword evidence="3" id="KW-0479">Metal-binding</keyword>
<accession>A0A814UPM2</accession>
<gene>
    <name evidence="9" type="ORF">GPM918_LOCUS22485</name>
    <name evidence="10" type="ORF">SRO942_LOCUS22483</name>
</gene>
<dbReference type="InterPro" id="IPR011990">
    <property type="entry name" value="TPR-like_helical_dom_sf"/>
</dbReference>
<protein>
    <recommendedName>
        <fullName evidence="8">SecA family profile domain-containing protein</fullName>
    </recommendedName>
</protein>